<organism evidence="6 7">
    <name type="scientific">Pendulispora brunnea</name>
    <dbReference type="NCBI Taxonomy" id="2905690"/>
    <lineage>
        <taxon>Bacteria</taxon>
        <taxon>Pseudomonadati</taxon>
        <taxon>Myxococcota</taxon>
        <taxon>Myxococcia</taxon>
        <taxon>Myxococcales</taxon>
        <taxon>Sorangiineae</taxon>
        <taxon>Pendulisporaceae</taxon>
        <taxon>Pendulispora</taxon>
    </lineage>
</organism>
<dbReference type="PANTHER" id="PTHR43289">
    <property type="entry name" value="MITOGEN-ACTIVATED PROTEIN KINASE KINASE KINASE 20-RELATED"/>
    <property type="match status" value="1"/>
</dbReference>
<dbReference type="PROSITE" id="PS00108">
    <property type="entry name" value="PROTEIN_KINASE_ST"/>
    <property type="match status" value="1"/>
</dbReference>
<dbReference type="InterPro" id="IPR008271">
    <property type="entry name" value="Ser/Thr_kinase_AS"/>
</dbReference>
<dbReference type="InterPro" id="IPR011009">
    <property type="entry name" value="Kinase-like_dom_sf"/>
</dbReference>
<dbReference type="EMBL" id="CP089982">
    <property type="protein sequence ID" value="WXB00341.1"/>
    <property type="molecule type" value="Genomic_DNA"/>
</dbReference>
<dbReference type="SMART" id="SM00220">
    <property type="entry name" value="S_TKc"/>
    <property type="match status" value="1"/>
</dbReference>
<dbReference type="Pfam" id="PF00069">
    <property type="entry name" value="Pkinase"/>
    <property type="match status" value="1"/>
</dbReference>
<accession>A0ABZ2KTH3</accession>
<dbReference type="CDD" id="cd14014">
    <property type="entry name" value="STKc_PknB_like"/>
    <property type="match status" value="1"/>
</dbReference>
<dbReference type="PROSITE" id="PS50011">
    <property type="entry name" value="PROTEIN_KINASE_DOM"/>
    <property type="match status" value="1"/>
</dbReference>
<evidence type="ECO:0000256" key="3">
    <source>
        <dbReference type="ARBA" id="ARBA00022777"/>
    </source>
</evidence>
<evidence type="ECO:0000256" key="4">
    <source>
        <dbReference type="ARBA" id="ARBA00022840"/>
    </source>
</evidence>
<keyword evidence="7" id="KW-1185">Reference proteome</keyword>
<dbReference type="Gene3D" id="3.30.200.20">
    <property type="entry name" value="Phosphorylase Kinase, domain 1"/>
    <property type="match status" value="1"/>
</dbReference>
<sequence>MAAVYAASEPQGGRVAIKFMHEHFRDDASMMHLFSREANVANLVGHPRAVPVLDCSVDDDGCAYLIMPLLEGETVRARWERSKSCLPLSEVGVITWDVLDVLATAHARGIVHRDIKPENLFILTTGQVHVLDFGIARRIDRDGSATVTGHMVGTPAFMPPEQALGDRKAIGPSSDCWSMGATVFALLSGELVHVADNAHEHLAAAATRRPRSLADVAPQTPDGIVRFVDRALAFEPSGRWGSAREMRDAWLETIESALGEPATAIAERVRAAWIAELSQETAPTRVKVSTQEVARVPVPAPTWSRYVQPDVEVRAFLPKGFGPMTPTASLILANHGLGQFTDSDWFIPDIRAWWPMEPYIAVFHELVNAVGPIKAIDLGKRLIEYATFPPDFEAKGVHGALALFDIAYHLNHRRGDELLFDVESGHMIDIIGHYHYRGQLDTSHSAVMEAENPYPCELDQGLILGFVRRFHPHAVIEHGPAGCRKDGAESCTYYLTWW</sequence>
<reference evidence="6 7" key="1">
    <citation type="submission" date="2021-12" db="EMBL/GenBank/DDBJ databases">
        <title>Discovery of the Pendulisporaceae a myxobacterial family with distinct sporulation behavior and unique specialized metabolism.</title>
        <authorList>
            <person name="Garcia R."/>
            <person name="Popoff A."/>
            <person name="Bader C.D."/>
            <person name="Loehr J."/>
            <person name="Walesch S."/>
            <person name="Walt C."/>
            <person name="Boldt J."/>
            <person name="Bunk B."/>
            <person name="Haeckl F.J.F.P.J."/>
            <person name="Gunesch A.P."/>
            <person name="Birkelbach J."/>
            <person name="Nuebel U."/>
            <person name="Pietschmann T."/>
            <person name="Bach T."/>
            <person name="Mueller R."/>
        </authorList>
    </citation>
    <scope>NUCLEOTIDE SEQUENCE [LARGE SCALE GENOMIC DNA]</scope>
    <source>
        <strain evidence="6 7">MSr12523</strain>
    </source>
</reference>
<keyword evidence="2" id="KW-0547">Nucleotide-binding</keyword>
<name>A0ABZ2KTH3_9BACT</name>
<keyword evidence="6" id="KW-0723">Serine/threonine-protein kinase</keyword>
<gene>
    <name evidence="6" type="ORF">LZC95_16075</name>
</gene>
<feature type="domain" description="Protein kinase" evidence="5">
    <location>
        <begin position="1"/>
        <end position="251"/>
    </location>
</feature>
<proteinExistence type="predicted"/>
<dbReference type="Proteomes" id="UP001379533">
    <property type="component" value="Chromosome"/>
</dbReference>
<keyword evidence="3 6" id="KW-0418">Kinase</keyword>
<evidence type="ECO:0000259" key="5">
    <source>
        <dbReference type="PROSITE" id="PS50011"/>
    </source>
</evidence>
<evidence type="ECO:0000256" key="1">
    <source>
        <dbReference type="ARBA" id="ARBA00022679"/>
    </source>
</evidence>
<dbReference type="SUPFAM" id="SSF56112">
    <property type="entry name" value="Protein kinase-like (PK-like)"/>
    <property type="match status" value="1"/>
</dbReference>
<dbReference type="InterPro" id="IPR000719">
    <property type="entry name" value="Prot_kinase_dom"/>
</dbReference>
<protein>
    <submittedName>
        <fullName evidence="6">Serine/threonine protein kinase</fullName>
    </submittedName>
</protein>
<evidence type="ECO:0000313" key="6">
    <source>
        <dbReference type="EMBL" id="WXB00341.1"/>
    </source>
</evidence>
<keyword evidence="4" id="KW-0067">ATP-binding</keyword>
<evidence type="ECO:0000256" key="2">
    <source>
        <dbReference type="ARBA" id="ARBA00022741"/>
    </source>
</evidence>
<dbReference type="Gene3D" id="1.10.510.10">
    <property type="entry name" value="Transferase(Phosphotransferase) domain 1"/>
    <property type="match status" value="1"/>
</dbReference>
<keyword evidence="1" id="KW-0808">Transferase</keyword>
<evidence type="ECO:0000313" key="7">
    <source>
        <dbReference type="Proteomes" id="UP001379533"/>
    </source>
</evidence>
<dbReference type="PANTHER" id="PTHR43289:SF6">
    <property type="entry name" value="SERINE_THREONINE-PROTEIN KINASE NEKL-3"/>
    <property type="match status" value="1"/>
</dbReference>
<dbReference type="GO" id="GO:0004674">
    <property type="term" value="F:protein serine/threonine kinase activity"/>
    <property type="evidence" value="ECO:0007669"/>
    <property type="project" value="UniProtKB-KW"/>
</dbReference>